<evidence type="ECO:0000313" key="2">
    <source>
        <dbReference type="Proteomes" id="UP000011669"/>
    </source>
</evidence>
<dbReference type="OrthoDB" id="241883at2157"/>
<keyword evidence="2" id="KW-1185">Reference proteome</keyword>
<gene>
    <name evidence="1" type="ORF">C449_08974</name>
</gene>
<comment type="caution">
    <text evidence="1">The sequence shown here is derived from an EMBL/GenBank/DDBJ whole genome shotgun (WGS) entry which is preliminary data.</text>
</comment>
<accession>M0MHF4</accession>
<proteinExistence type="predicted"/>
<dbReference type="PATRIC" id="fig|1227455.4.peg.1839"/>
<sequence length="173" mass="19108">MAAEPTETMRKYERNCTAELFVRSLAPTGAHPQQERVLDRIEALQQEGQIASASVTVWGNGIAPESATARTETGQVILETVAEFTRWASRNDRSFPSAFDERERTSMIDGDHRTMIPFPTMCLAIRDGDELQCVAPCSGDGLTHSVHDCLNELGVDEQESSVHDWESGRNGRG</sequence>
<reference evidence="1 2" key="1">
    <citation type="journal article" date="2014" name="PLoS Genet.">
        <title>Phylogenetically driven sequencing of extremely halophilic archaea reveals strategies for static and dynamic osmo-response.</title>
        <authorList>
            <person name="Becker E.A."/>
            <person name="Seitzer P.M."/>
            <person name="Tritt A."/>
            <person name="Larsen D."/>
            <person name="Krusor M."/>
            <person name="Yao A.I."/>
            <person name="Wu D."/>
            <person name="Madern D."/>
            <person name="Eisen J.A."/>
            <person name="Darling A.E."/>
            <person name="Facciotti M.T."/>
        </authorList>
    </citation>
    <scope>NUCLEOTIDE SEQUENCE [LARGE SCALE GENOMIC DNA]</scope>
    <source>
        <strain evidence="1 2">DSM 5350</strain>
    </source>
</reference>
<evidence type="ECO:0000313" key="1">
    <source>
        <dbReference type="EMBL" id="EMA44778.1"/>
    </source>
</evidence>
<dbReference type="EMBL" id="AOMD01000021">
    <property type="protein sequence ID" value="EMA44778.1"/>
    <property type="molecule type" value="Genomic_DNA"/>
</dbReference>
<dbReference type="RefSeq" id="WP_006077648.1">
    <property type="nucleotide sequence ID" value="NZ_AOMD01000021.1"/>
</dbReference>
<name>M0MHF4_9EURY</name>
<dbReference type="Proteomes" id="UP000011669">
    <property type="component" value="Unassembled WGS sequence"/>
</dbReference>
<dbReference type="Pfam" id="PF20575">
    <property type="entry name" value="HTH_63"/>
    <property type="match status" value="1"/>
</dbReference>
<organism evidence="1 2">
    <name type="scientific">Halococcus saccharolyticus DSM 5350</name>
    <dbReference type="NCBI Taxonomy" id="1227455"/>
    <lineage>
        <taxon>Archaea</taxon>
        <taxon>Methanobacteriati</taxon>
        <taxon>Methanobacteriota</taxon>
        <taxon>Stenosarchaea group</taxon>
        <taxon>Halobacteria</taxon>
        <taxon>Halobacteriales</taxon>
        <taxon>Halococcaceae</taxon>
        <taxon>Halococcus</taxon>
    </lineage>
</organism>
<dbReference type="InParanoid" id="M0MHF4"/>
<dbReference type="AlphaFoldDB" id="M0MHF4"/>
<protein>
    <submittedName>
        <fullName evidence="1">Uncharacterized protein</fullName>
    </submittedName>
</protein>
<dbReference type="InterPro" id="IPR046783">
    <property type="entry name" value="HTH_63"/>
</dbReference>